<sequence length="39" mass="4534">MLCKDFPRANIVRIGRSLLLIFTLLGRILIPQNIFYKGE</sequence>
<dbReference type="AlphaFoldDB" id="A0A133PNN5"/>
<evidence type="ECO:0000256" key="1">
    <source>
        <dbReference type="SAM" id="Phobius"/>
    </source>
</evidence>
<keyword evidence="1" id="KW-0472">Membrane</keyword>
<keyword evidence="1" id="KW-1133">Transmembrane helix</keyword>
<dbReference type="PATRIC" id="fig|54005.3.peg.983"/>
<evidence type="ECO:0000313" key="3">
    <source>
        <dbReference type="Proteomes" id="UP000070174"/>
    </source>
</evidence>
<gene>
    <name evidence="2" type="ORF">HMPREF3229_00997</name>
</gene>
<proteinExistence type="predicted"/>
<reference evidence="2 3" key="1">
    <citation type="submission" date="2016-01" db="EMBL/GenBank/DDBJ databases">
        <authorList>
            <person name="Oliw E.H."/>
        </authorList>
    </citation>
    <scope>NUCLEOTIDE SEQUENCE [LARGE SCALE GENOMIC DNA]</scope>
    <source>
        <strain evidence="2 3">CMW7756A</strain>
    </source>
</reference>
<dbReference type="Proteomes" id="UP000070174">
    <property type="component" value="Unassembled WGS sequence"/>
</dbReference>
<name>A0A133PNN5_9FIRM</name>
<dbReference type="EMBL" id="LRQE01000026">
    <property type="protein sequence ID" value="KXA30231.1"/>
    <property type="molecule type" value="Genomic_DNA"/>
</dbReference>
<comment type="caution">
    <text evidence="2">The sequence shown here is derived from an EMBL/GenBank/DDBJ whole genome shotgun (WGS) entry which is preliminary data.</text>
</comment>
<protein>
    <submittedName>
        <fullName evidence="2">Uncharacterized protein</fullName>
    </submittedName>
</protein>
<accession>A0A133PNN5</accession>
<evidence type="ECO:0000313" key="2">
    <source>
        <dbReference type="EMBL" id="KXA30231.1"/>
    </source>
</evidence>
<keyword evidence="1" id="KW-0812">Transmembrane</keyword>
<organism evidence="2">
    <name type="scientific">Peptoniphilus harei</name>
    <dbReference type="NCBI Taxonomy" id="54005"/>
    <lineage>
        <taxon>Bacteria</taxon>
        <taxon>Bacillati</taxon>
        <taxon>Bacillota</taxon>
        <taxon>Tissierellia</taxon>
        <taxon>Tissierellales</taxon>
        <taxon>Peptoniphilaceae</taxon>
        <taxon>Peptoniphilus</taxon>
    </lineage>
</organism>
<feature type="transmembrane region" description="Helical" evidence="1">
    <location>
        <begin position="12"/>
        <end position="30"/>
    </location>
</feature>